<dbReference type="PROSITE" id="PS51405">
    <property type="entry name" value="HEME_HALOPEROXIDASE"/>
    <property type="match status" value="1"/>
</dbReference>
<evidence type="ECO:0000256" key="3">
    <source>
        <dbReference type="ARBA" id="ARBA00022617"/>
    </source>
</evidence>
<dbReference type="EMBL" id="QGML01000656">
    <property type="protein sequence ID" value="TVY91074.1"/>
    <property type="molecule type" value="Genomic_DNA"/>
</dbReference>
<dbReference type="Pfam" id="PF01328">
    <property type="entry name" value="Peroxidase_2"/>
    <property type="match status" value="1"/>
</dbReference>
<dbReference type="InterPro" id="IPR000028">
    <property type="entry name" value="Chloroperoxidase"/>
</dbReference>
<proteinExistence type="inferred from homology"/>
<keyword evidence="3" id="KW-0349">Heme</keyword>
<evidence type="ECO:0000259" key="9">
    <source>
        <dbReference type="PROSITE" id="PS51405"/>
    </source>
</evidence>
<name>A0A559MDN1_9HELO</name>
<keyword evidence="8" id="KW-0732">Signal</keyword>
<dbReference type="GO" id="GO:0004601">
    <property type="term" value="F:peroxidase activity"/>
    <property type="evidence" value="ECO:0007669"/>
    <property type="project" value="UniProtKB-KW"/>
</dbReference>
<dbReference type="PANTHER" id="PTHR33577">
    <property type="entry name" value="STERIGMATOCYSTIN BIOSYNTHESIS PEROXIDASE STCC-RELATED"/>
    <property type="match status" value="1"/>
</dbReference>
<comment type="similarity">
    <text evidence="7">Belongs to the chloroperoxidase family.</text>
</comment>
<reference evidence="10 11" key="1">
    <citation type="submission" date="2018-05" db="EMBL/GenBank/DDBJ databases">
        <title>Genome sequencing and assembly of the regulated plant pathogen Lachnellula willkommii and related sister species for the development of diagnostic species identification markers.</title>
        <authorList>
            <person name="Giroux E."/>
            <person name="Bilodeau G."/>
        </authorList>
    </citation>
    <scope>NUCLEOTIDE SEQUENCE [LARGE SCALE GENOMIC DNA]</scope>
    <source>
        <strain evidence="10 11">CBS 172.35</strain>
    </source>
</reference>
<evidence type="ECO:0000256" key="1">
    <source>
        <dbReference type="ARBA" id="ARBA00001970"/>
    </source>
</evidence>
<evidence type="ECO:0000256" key="6">
    <source>
        <dbReference type="ARBA" id="ARBA00023004"/>
    </source>
</evidence>
<keyword evidence="6" id="KW-0408">Iron</keyword>
<evidence type="ECO:0000313" key="10">
    <source>
        <dbReference type="EMBL" id="TVY91074.1"/>
    </source>
</evidence>
<feature type="domain" description="Heme haloperoxidase family profile" evidence="9">
    <location>
        <begin position="69"/>
        <end position="308"/>
    </location>
</feature>
<keyword evidence="2" id="KW-0575">Peroxidase</keyword>
<accession>A0A559MDN1</accession>
<keyword evidence="11" id="KW-1185">Reference proteome</keyword>
<sequence length="432" mass="46131">MRVQLLSIFSAAQVVNAMPGMTPEMAAKVIARQSLPSNLPLSSLEGNSGPIPSLGFDPVDQFVNVQPGTTHEFIAPGPNDERGPCPGLNAAANHGFLQRNGINTIEQTITGLSQAYSFGDEFAAALSVIAIALTGDPVAGTWSIGGPYSGALGLLSEPEGISFSHNQYESDASPARYDAYLNNGDAHSLDLARFDQLYFSAENFTLDVLRDHNKLTNEYSVQNNPYFFSAPFAGLVPPIAHHFIVNLMSNHSADNIQGSLNRDILKTFFSVSGPDNAHVWSAGQEQIPQNWYKRPSTNPYGASPQIPSHLTIIQADVAILATKYPQIVEFGGNTGTVNSFTGVDPADISGGVYNAQTLLQGNNLGCFFFQAAQQGIPVALSGIVSNLAPVVALVNQYISPVLDELNCPALNTFNTSAFDQFPGSKYRPQPPA</sequence>
<keyword evidence="4" id="KW-0479">Metal-binding</keyword>
<evidence type="ECO:0000256" key="7">
    <source>
        <dbReference type="ARBA" id="ARBA00025795"/>
    </source>
</evidence>
<evidence type="ECO:0000256" key="5">
    <source>
        <dbReference type="ARBA" id="ARBA00023002"/>
    </source>
</evidence>
<protein>
    <submittedName>
        <fullName evidence="10">Aromatic peroxygenase</fullName>
    </submittedName>
</protein>
<evidence type="ECO:0000256" key="4">
    <source>
        <dbReference type="ARBA" id="ARBA00022723"/>
    </source>
</evidence>
<dbReference type="SUPFAM" id="SSF47571">
    <property type="entry name" value="Cloroperoxidase"/>
    <property type="match status" value="1"/>
</dbReference>
<keyword evidence="5" id="KW-0560">Oxidoreductase</keyword>
<dbReference type="Gene3D" id="1.10.489.10">
    <property type="entry name" value="Chloroperoxidase-like"/>
    <property type="match status" value="1"/>
</dbReference>
<gene>
    <name evidence="10" type="primary">APO1_1</name>
    <name evidence="10" type="ORF">LAWI1_G002240</name>
</gene>
<comment type="cofactor">
    <cofactor evidence="1">
        <name>heme b</name>
        <dbReference type="ChEBI" id="CHEBI:60344"/>
    </cofactor>
</comment>
<dbReference type="Proteomes" id="UP000315522">
    <property type="component" value="Unassembled WGS sequence"/>
</dbReference>
<dbReference type="AlphaFoldDB" id="A0A559MDN1"/>
<dbReference type="PANTHER" id="PTHR33577:SF1">
    <property type="entry name" value="HEME HALOPEROXIDASE FAMILY PROFILE DOMAIN-CONTAINING PROTEIN"/>
    <property type="match status" value="1"/>
</dbReference>
<evidence type="ECO:0000256" key="8">
    <source>
        <dbReference type="SAM" id="SignalP"/>
    </source>
</evidence>
<evidence type="ECO:0000256" key="2">
    <source>
        <dbReference type="ARBA" id="ARBA00022559"/>
    </source>
</evidence>
<evidence type="ECO:0000313" key="11">
    <source>
        <dbReference type="Proteomes" id="UP000315522"/>
    </source>
</evidence>
<dbReference type="GO" id="GO:0046872">
    <property type="term" value="F:metal ion binding"/>
    <property type="evidence" value="ECO:0007669"/>
    <property type="project" value="UniProtKB-KW"/>
</dbReference>
<feature type="chain" id="PRO_5021751664" evidence="8">
    <location>
        <begin position="18"/>
        <end position="432"/>
    </location>
</feature>
<feature type="signal peptide" evidence="8">
    <location>
        <begin position="1"/>
        <end position="17"/>
    </location>
</feature>
<organism evidence="10 11">
    <name type="scientific">Lachnellula willkommii</name>
    <dbReference type="NCBI Taxonomy" id="215461"/>
    <lineage>
        <taxon>Eukaryota</taxon>
        <taxon>Fungi</taxon>
        <taxon>Dikarya</taxon>
        <taxon>Ascomycota</taxon>
        <taxon>Pezizomycotina</taxon>
        <taxon>Leotiomycetes</taxon>
        <taxon>Helotiales</taxon>
        <taxon>Lachnaceae</taxon>
        <taxon>Lachnellula</taxon>
    </lineage>
</organism>
<comment type="caution">
    <text evidence="10">The sequence shown here is derived from an EMBL/GenBank/DDBJ whole genome shotgun (WGS) entry which is preliminary data.</text>
</comment>
<dbReference type="InterPro" id="IPR036851">
    <property type="entry name" value="Chloroperoxidase-like_sf"/>
</dbReference>